<reference evidence="1 2" key="1">
    <citation type="submission" date="2019-12" db="EMBL/GenBank/DDBJ databases">
        <title>Draft genome sequence of the ascomycete Xylaria multiplex DSM 110363.</title>
        <authorList>
            <person name="Buettner E."/>
            <person name="Kellner H."/>
        </authorList>
    </citation>
    <scope>NUCLEOTIDE SEQUENCE [LARGE SCALE GENOMIC DNA]</scope>
    <source>
        <strain evidence="1 2">DSM 110363</strain>
    </source>
</reference>
<dbReference type="AlphaFoldDB" id="A0A7C8MYW5"/>
<protein>
    <recommendedName>
        <fullName evidence="3">DUF1857-domain-containing protein</fullName>
    </recommendedName>
</protein>
<keyword evidence="2" id="KW-1185">Reference proteome</keyword>
<evidence type="ECO:0000313" key="2">
    <source>
        <dbReference type="Proteomes" id="UP000481858"/>
    </source>
</evidence>
<dbReference type="InterPro" id="IPR023393">
    <property type="entry name" value="START-like_dom_sf"/>
</dbReference>
<dbReference type="InParanoid" id="A0A7C8MYW5"/>
<dbReference type="Proteomes" id="UP000481858">
    <property type="component" value="Unassembled WGS sequence"/>
</dbReference>
<evidence type="ECO:0000313" key="1">
    <source>
        <dbReference type="EMBL" id="KAF2964216.1"/>
    </source>
</evidence>
<comment type="caution">
    <text evidence="1">The sequence shown here is derived from an EMBL/GenBank/DDBJ whole genome shotgun (WGS) entry which is preliminary data.</text>
</comment>
<accession>A0A7C8MYW5</accession>
<dbReference type="EMBL" id="WUBL01000161">
    <property type="protein sequence ID" value="KAF2964216.1"/>
    <property type="molecule type" value="Genomic_DNA"/>
</dbReference>
<evidence type="ECO:0008006" key="3">
    <source>
        <dbReference type="Google" id="ProtNLM"/>
    </source>
</evidence>
<name>A0A7C8MYW5_9PEZI</name>
<dbReference type="SUPFAM" id="SSF55961">
    <property type="entry name" value="Bet v1-like"/>
    <property type="match status" value="1"/>
</dbReference>
<dbReference type="Gene3D" id="3.30.530.20">
    <property type="match status" value="1"/>
</dbReference>
<dbReference type="OrthoDB" id="2320332at2759"/>
<proteinExistence type="predicted"/>
<dbReference type="Pfam" id="PF08982">
    <property type="entry name" value="AtaL"/>
    <property type="match status" value="1"/>
</dbReference>
<sequence length="169" mass="18948">MVTFNLSYTVPINIPGTQPLLTQSQVWECMKRKVRNASDFVAGITKTEILSETITPDGGLVIERRVTFAPRFHPAGAEDAVETCKLYEPCRIDFVAADGSTITSVVSSGPTAKPEDLHYTYVFEWRHKHIEDYNSDEAVTQRGVDWDITQATVNITVDTMRRLVREGVV</sequence>
<dbReference type="InterPro" id="IPR015075">
    <property type="entry name" value="AtaL"/>
</dbReference>
<organism evidence="1 2">
    <name type="scientific">Xylaria multiplex</name>
    <dbReference type="NCBI Taxonomy" id="323545"/>
    <lineage>
        <taxon>Eukaryota</taxon>
        <taxon>Fungi</taxon>
        <taxon>Dikarya</taxon>
        <taxon>Ascomycota</taxon>
        <taxon>Pezizomycotina</taxon>
        <taxon>Sordariomycetes</taxon>
        <taxon>Xylariomycetidae</taxon>
        <taxon>Xylariales</taxon>
        <taxon>Xylariaceae</taxon>
        <taxon>Xylaria</taxon>
    </lineage>
</organism>
<gene>
    <name evidence="1" type="ORF">GQX73_g9358</name>
</gene>